<comment type="caution">
    <text evidence="1">The sequence shown here is derived from an EMBL/GenBank/DDBJ whole genome shotgun (WGS) entry which is preliminary data.</text>
</comment>
<dbReference type="InterPro" id="IPR038563">
    <property type="entry name" value="Endonuclease_7_sf"/>
</dbReference>
<evidence type="ECO:0000313" key="1">
    <source>
        <dbReference type="EMBL" id="MBU2665492.1"/>
    </source>
</evidence>
<name>A0ABS5YPV4_9ACTN</name>
<dbReference type="Proteomes" id="UP001519654">
    <property type="component" value="Unassembled WGS sequence"/>
</dbReference>
<organism evidence="1 2">
    <name type="scientific">Paractinoplanes bogorensis</name>
    <dbReference type="NCBI Taxonomy" id="1610840"/>
    <lineage>
        <taxon>Bacteria</taxon>
        <taxon>Bacillati</taxon>
        <taxon>Actinomycetota</taxon>
        <taxon>Actinomycetes</taxon>
        <taxon>Micromonosporales</taxon>
        <taxon>Micromonosporaceae</taxon>
        <taxon>Paractinoplanes</taxon>
    </lineage>
</organism>
<dbReference type="SUPFAM" id="SSF54060">
    <property type="entry name" value="His-Me finger endonucleases"/>
    <property type="match status" value="1"/>
</dbReference>
<dbReference type="Pfam" id="PF02945">
    <property type="entry name" value="Endonuclease_7"/>
    <property type="match status" value="1"/>
</dbReference>
<dbReference type="InterPro" id="IPR044925">
    <property type="entry name" value="His-Me_finger_sf"/>
</dbReference>
<keyword evidence="1" id="KW-0255">Endonuclease</keyword>
<dbReference type="EMBL" id="JAHKKG010000005">
    <property type="protein sequence ID" value="MBU2665492.1"/>
    <property type="molecule type" value="Genomic_DNA"/>
</dbReference>
<dbReference type="GO" id="GO:0004519">
    <property type="term" value="F:endonuclease activity"/>
    <property type="evidence" value="ECO:0007669"/>
    <property type="project" value="UniProtKB-KW"/>
</dbReference>
<protein>
    <submittedName>
        <fullName evidence="1">Endonuclease VII domain-containing protein</fullName>
    </submittedName>
</protein>
<reference evidence="1 2" key="1">
    <citation type="submission" date="2021-06" db="EMBL/GenBank/DDBJ databases">
        <title>Actinoplanes lichenicola sp. nov., and Actinoplanes ovalisporus sp. nov., isolated from lichen in Thailand.</title>
        <authorList>
            <person name="Saeng-In P."/>
            <person name="Kanchanasin P."/>
            <person name="Yuki M."/>
            <person name="Kudo T."/>
            <person name="Ohkuma M."/>
            <person name="Phongsopitanun W."/>
            <person name="Tanasupawat S."/>
        </authorList>
    </citation>
    <scope>NUCLEOTIDE SEQUENCE [LARGE SCALE GENOMIC DNA]</scope>
    <source>
        <strain evidence="1 2">NBRC 110975</strain>
    </source>
</reference>
<accession>A0ABS5YPV4</accession>
<evidence type="ECO:0000313" key="2">
    <source>
        <dbReference type="Proteomes" id="UP001519654"/>
    </source>
</evidence>
<keyword evidence="2" id="KW-1185">Reference proteome</keyword>
<keyword evidence="1" id="KW-0378">Hydrolase</keyword>
<gene>
    <name evidence="1" type="ORF">KOI35_18450</name>
</gene>
<dbReference type="InterPro" id="IPR004211">
    <property type="entry name" value="Endonuclease_7"/>
</dbReference>
<dbReference type="Gene3D" id="3.40.1800.10">
    <property type="entry name" value="His-Me finger endonucleases"/>
    <property type="match status" value="1"/>
</dbReference>
<proteinExistence type="predicted"/>
<keyword evidence="1" id="KW-0540">Nuclease</keyword>
<dbReference type="RefSeq" id="WP_215788684.1">
    <property type="nucleotide sequence ID" value="NZ_JAHKKG010000005.1"/>
</dbReference>
<sequence length="218" mass="23764">MDVPCPRCHKLRPPESFVTATGQQRKSCRSCLEAKREVNRRHRLRIGPDGVRAANLRDKYGISVEEYDALRASQDYRCAVCRQHENEIPATNTGRPRLDGRPPAVSFKLVVDHCHRTGRVRGLLCAGCNSLIGHARDSPAILTAAAAYLQLDPGTVAPSLPALSRLRVVDAAAPEGSFRTFQFRGSVTVRIGDHEIHLPEGATRTVVASATDIPVVAS</sequence>